<evidence type="ECO:0000313" key="1">
    <source>
        <dbReference type="EMBL" id="GFO15996.1"/>
    </source>
</evidence>
<dbReference type="Proteomes" id="UP000735302">
    <property type="component" value="Unassembled WGS sequence"/>
</dbReference>
<accession>A0AAV4B6C3</accession>
<name>A0AAV4B6C3_9GAST</name>
<sequence length="212" mass="23943">MVRKQWSTKHIFDGGSFRSVAMARSWYQPVLWWGTAVLSTLLAVGPSPTQYENRRNLGGIIFASTNRNKDAWERFWLAVDEPFILSMELVQVQFQEYYDGRIPGITESIRRPPGRLQRVLGGRYRDPRVFLSAAISTLESFWVRVVLACYTGQMSGPVRRRTSGCGCEYKAHVGCLKVDFMEAVTLPGVRVLTDCQAFVHKLIGMGSATVTK</sequence>
<organism evidence="1 2">
    <name type="scientific">Plakobranchus ocellatus</name>
    <dbReference type="NCBI Taxonomy" id="259542"/>
    <lineage>
        <taxon>Eukaryota</taxon>
        <taxon>Metazoa</taxon>
        <taxon>Spiralia</taxon>
        <taxon>Lophotrochozoa</taxon>
        <taxon>Mollusca</taxon>
        <taxon>Gastropoda</taxon>
        <taxon>Heterobranchia</taxon>
        <taxon>Euthyneura</taxon>
        <taxon>Panpulmonata</taxon>
        <taxon>Sacoglossa</taxon>
        <taxon>Placobranchoidea</taxon>
        <taxon>Plakobranchidae</taxon>
        <taxon>Plakobranchus</taxon>
    </lineage>
</organism>
<protein>
    <submittedName>
        <fullName evidence="1">Uncharacterized protein</fullName>
    </submittedName>
</protein>
<gene>
    <name evidence="1" type="ORF">PoB_004250100</name>
</gene>
<dbReference type="AlphaFoldDB" id="A0AAV4B6C3"/>
<comment type="caution">
    <text evidence="1">The sequence shown here is derived from an EMBL/GenBank/DDBJ whole genome shotgun (WGS) entry which is preliminary data.</text>
</comment>
<evidence type="ECO:0000313" key="2">
    <source>
        <dbReference type="Proteomes" id="UP000735302"/>
    </source>
</evidence>
<reference evidence="1 2" key="1">
    <citation type="journal article" date="2021" name="Elife">
        <title>Chloroplast acquisition without the gene transfer in kleptoplastic sea slugs, Plakobranchus ocellatus.</title>
        <authorList>
            <person name="Maeda T."/>
            <person name="Takahashi S."/>
            <person name="Yoshida T."/>
            <person name="Shimamura S."/>
            <person name="Takaki Y."/>
            <person name="Nagai Y."/>
            <person name="Toyoda A."/>
            <person name="Suzuki Y."/>
            <person name="Arimoto A."/>
            <person name="Ishii H."/>
            <person name="Satoh N."/>
            <person name="Nishiyama T."/>
            <person name="Hasebe M."/>
            <person name="Maruyama T."/>
            <person name="Minagawa J."/>
            <person name="Obokata J."/>
            <person name="Shigenobu S."/>
        </authorList>
    </citation>
    <scope>NUCLEOTIDE SEQUENCE [LARGE SCALE GENOMIC DNA]</scope>
</reference>
<proteinExistence type="predicted"/>
<dbReference type="EMBL" id="BLXT01004638">
    <property type="protein sequence ID" value="GFO15996.1"/>
    <property type="molecule type" value="Genomic_DNA"/>
</dbReference>
<keyword evidence="2" id="KW-1185">Reference proteome</keyword>